<dbReference type="Pfam" id="PF16819">
    <property type="entry name" value="DUF5074"/>
    <property type="match status" value="1"/>
</dbReference>
<accession>A0A6G1ZHL8</accession>
<dbReference type="PANTHER" id="PTHR47197">
    <property type="entry name" value="PROTEIN NIRF"/>
    <property type="match status" value="1"/>
</dbReference>
<keyword evidence="1" id="KW-0732">Signal</keyword>
<comment type="caution">
    <text evidence="2">The sequence shown here is derived from an EMBL/GenBank/DDBJ whole genome shotgun (WGS) entry which is preliminary data.</text>
</comment>
<evidence type="ECO:0008006" key="3">
    <source>
        <dbReference type="Google" id="ProtNLM"/>
    </source>
</evidence>
<gene>
    <name evidence="2" type="ORF">GKE01_18655</name>
</gene>
<sequence>MEKKKFLFVSALCALMAMPFVSCSDDDDPKPEIPGEQETTGVYILNAGKMNSNNATLDYYNPETKDLTTKVFSSINGCGLGDTANDMLIYGSKMYIAVSTSASIEVTDLAGKSLKKISPKDDAGVPQQPRMLTTYNGKVYVTLFDGHLACIDTTSMDITQKVKVGPNPEGVCGLNGKLYVANSGGYNEVPDSTLSVVDAASFTVTSEVKVNANPKTIQKDSEGHLYVLSLGDYHIMENNTLQRLTVSGDNVTSSVIESNSQIVSTICNDMVYIYSAKQENWVVTGYEFKVYDAKKDKMEEKGFITDGTVVDKTYCMSSDPVTNNVYIGTSDYTNTGDMYIFTSEGKLINKLVLSGLNPMGAYFITAE</sequence>
<proteinExistence type="predicted"/>
<feature type="chain" id="PRO_5026009371" description="YncE family protein" evidence="1">
    <location>
        <begin position="25"/>
        <end position="367"/>
    </location>
</feature>
<dbReference type="RefSeq" id="WP_010801519.1">
    <property type="nucleotide sequence ID" value="NZ_CAJSYT010000022.1"/>
</dbReference>
<feature type="signal peptide" evidence="1">
    <location>
        <begin position="1"/>
        <end position="24"/>
    </location>
</feature>
<dbReference type="InterPro" id="IPR011047">
    <property type="entry name" value="Quinoprotein_ADH-like_sf"/>
</dbReference>
<evidence type="ECO:0000313" key="2">
    <source>
        <dbReference type="EMBL" id="MRY13466.1"/>
    </source>
</evidence>
<name>A0A6G1ZHL8_9BACT</name>
<reference evidence="2" key="1">
    <citation type="journal article" date="2019" name="Nat. Med.">
        <title>A library of human gut bacterial isolates paired with longitudinal multiomics data enables mechanistic microbiome research.</title>
        <authorList>
            <person name="Poyet M."/>
            <person name="Groussin M."/>
            <person name="Gibbons S.M."/>
            <person name="Avila-Pacheco J."/>
            <person name="Jiang X."/>
            <person name="Kearney S.M."/>
            <person name="Perrotta A.R."/>
            <person name="Berdy B."/>
            <person name="Zhao S."/>
            <person name="Lieberman T.D."/>
            <person name="Swanson P.K."/>
            <person name="Smith M."/>
            <person name="Roesemann S."/>
            <person name="Alexander J.E."/>
            <person name="Rich S.A."/>
            <person name="Livny J."/>
            <person name="Vlamakis H."/>
            <person name="Clish C."/>
            <person name="Bullock K."/>
            <person name="Deik A."/>
            <person name="Scott J."/>
            <person name="Pierce K.A."/>
            <person name="Xavier R.J."/>
            <person name="Alm E.J."/>
        </authorList>
    </citation>
    <scope>NUCLEOTIDE SEQUENCE</scope>
    <source>
        <strain evidence="2">BIOML-A4</strain>
    </source>
</reference>
<dbReference type="InterPro" id="IPR031815">
    <property type="entry name" value="DUF5074"/>
</dbReference>
<dbReference type="InterPro" id="IPR015943">
    <property type="entry name" value="WD40/YVTN_repeat-like_dom_sf"/>
</dbReference>
<protein>
    <recommendedName>
        <fullName evidence="3">YncE family protein</fullName>
    </recommendedName>
</protein>
<dbReference type="AlphaFoldDB" id="A0A6G1ZHL8"/>
<dbReference type="EMBL" id="WKLP01000030">
    <property type="protein sequence ID" value="MRY13466.1"/>
    <property type="molecule type" value="Genomic_DNA"/>
</dbReference>
<organism evidence="2">
    <name type="scientific">Parabacteroides goldsteinii</name>
    <dbReference type="NCBI Taxonomy" id="328812"/>
    <lineage>
        <taxon>Bacteria</taxon>
        <taxon>Pseudomonadati</taxon>
        <taxon>Bacteroidota</taxon>
        <taxon>Bacteroidia</taxon>
        <taxon>Bacteroidales</taxon>
        <taxon>Tannerellaceae</taxon>
        <taxon>Parabacteroides</taxon>
    </lineage>
</organism>
<dbReference type="PANTHER" id="PTHR47197:SF3">
    <property type="entry name" value="DIHYDRO-HEME D1 DEHYDROGENASE"/>
    <property type="match status" value="1"/>
</dbReference>
<dbReference type="Gene3D" id="2.130.10.10">
    <property type="entry name" value="YVTN repeat-like/Quinoprotein amine dehydrogenase"/>
    <property type="match status" value="1"/>
</dbReference>
<dbReference type="InterPro" id="IPR051200">
    <property type="entry name" value="Host-pathogen_enzymatic-act"/>
</dbReference>
<dbReference type="SUPFAM" id="SSF50998">
    <property type="entry name" value="Quinoprotein alcohol dehydrogenase-like"/>
    <property type="match status" value="1"/>
</dbReference>
<evidence type="ECO:0000256" key="1">
    <source>
        <dbReference type="SAM" id="SignalP"/>
    </source>
</evidence>